<sequence length="171" mass="18808">MTNILPLEERLAMAQTMTDQPDGPGKRIGKRGELTMIGNVVPGGAELFRKRLPQFQAEAAYWEGRVGTVQSLRILLFDNDTRFVLSLLYDGDFKPYLVDIATQAAPWLDALADGVLEGYPGITSPKAGEWVISLLHPTEFFYTAHPDVSVRDLTRMKKLSAAVSDLLDAAG</sequence>
<dbReference type="Proteomes" id="UP000182888">
    <property type="component" value="Unassembled WGS sequence"/>
</dbReference>
<dbReference type="AlphaFoldDB" id="A0A0K2W3P2"/>
<protein>
    <submittedName>
        <fullName evidence="1">Uncharacterized protein</fullName>
    </submittedName>
</protein>
<name>A0A0K2W3P2_MESPL</name>
<reference evidence="2" key="1">
    <citation type="submission" date="2014-08" db="EMBL/GenBank/DDBJ databases">
        <authorList>
            <person name="Edwards T."/>
        </authorList>
    </citation>
    <scope>NUCLEOTIDE SEQUENCE [LARGE SCALE GENOMIC DNA]</scope>
</reference>
<evidence type="ECO:0000313" key="1">
    <source>
        <dbReference type="EMBL" id="CDX60798.1"/>
    </source>
</evidence>
<proteinExistence type="predicted"/>
<accession>A0A0K2W3P2</accession>
<gene>
    <name evidence="1" type="ORF">MPL1032_300026</name>
</gene>
<organism evidence="1 2">
    <name type="scientific">Mesorhizobium plurifarium</name>
    <dbReference type="NCBI Taxonomy" id="69974"/>
    <lineage>
        <taxon>Bacteria</taxon>
        <taxon>Pseudomonadati</taxon>
        <taxon>Pseudomonadota</taxon>
        <taxon>Alphaproteobacteria</taxon>
        <taxon>Hyphomicrobiales</taxon>
        <taxon>Phyllobacteriaceae</taxon>
        <taxon>Mesorhizobium</taxon>
    </lineage>
</organism>
<evidence type="ECO:0000313" key="2">
    <source>
        <dbReference type="Proteomes" id="UP000182888"/>
    </source>
</evidence>
<dbReference type="EMBL" id="CCND01000024">
    <property type="protein sequence ID" value="CDX60798.1"/>
    <property type="molecule type" value="Genomic_DNA"/>
</dbReference>